<name>A0A6A4VV16_AMPAM</name>
<protein>
    <submittedName>
        <fullName evidence="1">Uncharacterized protein</fullName>
    </submittedName>
</protein>
<organism evidence="1 2">
    <name type="scientific">Amphibalanus amphitrite</name>
    <name type="common">Striped barnacle</name>
    <name type="synonym">Balanus amphitrite</name>
    <dbReference type="NCBI Taxonomy" id="1232801"/>
    <lineage>
        <taxon>Eukaryota</taxon>
        <taxon>Metazoa</taxon>
        <taxon>Ecdysozoa</taxon>
        <taxon>Arthropoda</taxon>
        <taxon>Crustacea</taxon>
        <taxon>Multicrustacea</taxon>
        <taxon>Cirripedia</taxon>
        <taxon>Thoracica</taxon>
        <taxon>Thoracicalcarea</taxon>
        <taxon>Balanomorpha</taxon>
        <taxon>Balanoidea</taxon>
        <taxon>Balanidae</taxon>
        <taxon>Amphibalaninae</taxon>
        <taxon>Amphibalanus</taxon>
    </lineage>
</organism>
<accession>A0A6A4VV16</accession>
<dbReference type="AlphaFoldDB" id="A0A6A4VV16"/>
<proteinExistence type="predicted"/>
<gene>
    <name evidence="1" type="ORF">FJT64_008834</name>
</gene>
<dbReference type="Proteomes" id="UP000440578">
    <property type="component" value="Unassembled WGS sequence"/>
</dbReference>
<evidence type="ECO:0000313" key="2">
    <source>
        <dbReference type="Proteomes" id="UP000440578"/>
    </source>
</evidence>
<reference evidence="1 2" key="1">
    <citation type="submission" date="2019-07" db="EMBL/GenBank/DDBJ databases">
        <title>Draft genome assembly of a fouling barnacle, Amphibalanus amphitrite (Darwin, 1854): The first reference genome for Thecostraca.</title>
        <authorList>
            <person name="Kim W."/>
        </authorList>
    </citation>
    <scope>NUCLEOTIDE SEQUENCE [LARGE SCALE GENOMIC DNA]</scope>
    <source>
        <strain evidence="1">SNU_AA5</strain>
        <tissue evidence="1">Soma without cirri and trophi</tissue>
    </source>
</reference>
<sequence length="189" mass="19385">MGARACMPTMAAARCRSCGSRARRPSVRTADGSTPVGQGLSVPAVDARGCAPGTDAAFSPGKDAARAPAMDARALACRRWARARACVPTMGARACMPTMAAARCRSCGSRARRPSVRTADGSTPVGQGLSVPAVDARGCAPGTDAAFSPGKDAARAPAMDARALACRRWARARACRPWPRACAPAMDAR</sequence>
<comment type="caution">
    <text evidence="1">The sequence shown here is derived from an EMBL/GenBank/DDBJ whole genome shotgun (WGS) entry which is preliminary data.</text>
</comment>
<dbReference type="EMBL" id="VIIS01001757">
    <property type="protein sequence ID" value="KAF0293241.1"/>
    <property type="molecule type" value="Genomic_DNA"/>
</dbReference>
<evidence type="ECO:0000313" key="1">
    <source>
        <dbReference type="EMBL" id="KAF0293241.1"/>
    </source>
</evidence>
<keyword evidence="2" id="KW-1185">Reference proteome</keyword>